<accession>A0A7I8DCF5</accession>
<name>A0A7I8DCF5_9BACL</name>
<dbReference type="InterPro" id="IPR051202">
    <property type="entry name" value="Peptidase_C40"/>
</dbReference>
<sequence length="182" mass="20492">MKRPWKLLTLLLLLFVVVGITPVDAETAATDERKQILVTAVPKEEILVKDKRVFQENFVRIANQHITDKSTFSSIQFEHPHTYYCAGFVQEIYRENGIWIPAHSVQQQTVFGRRINDIGKIQPGDLVFLGQSGNRGPTHVAIALSPQVLIHASGNHQTVSMVRMGADVRQHILFVTRLVSSI</sequence>
<reference evidence="7 8" key="1">
    <citation type="submission" date="2020-08" db="EMBL/GenBank/DDBJ databases">
        <title>Complete Genome Sequence of Effusibacillus dendaii Strain skT53, Isolated from Farmland soil.</title>
        <authorList>
            <person name="Konishi T."/>
            <person name="Kawasaki H."/>
        </authorList>
    </citation>
    <scope>NUCLEOTIDE SEQUENCE [LARGE SCALE GENOMIC DNA]</scope>
    <source>
        <strain evidence="8">skT53</strain>
    </source>
</reference>
<keyword evidence="3" id="KW-0378">Hydrolase</keyword>
<dbReference type="PROSITE" id="PS51935">
    <property type="entry name" value="NLPC_P60"/>
    <property type="match status" value="1"/>
</dbReference>
<dbReference type="KEGG" id="eff:skT53_11850"/>
<dbReference type="PANTHER" id="PTHR47053:SF1">
    <property type="entry name" value="MUREIN DD-ENDOPEPTIDASE MEPH-RELATED"/>
    <property type="match status" value="1"/>
</dbReference>
<dbReference type="Proteomes" id="UP000593802">
    <property type="component" value="Chromosome"/>
</dbReference>
<dbReference type="InterPro" id="IPR000064">
    <property type="entry name" value="NLP_P60_dom"/>
</dbReference>
<feature type="chain" id="PRO_5032833189" description="NlpC/P60 domain-containing protein" evidence="5">
    <location>
        <begin position="26"/>
        <end position="182"/>
    </location>
</feature>
<dbReference type="EMBL" id="AP023366">
    <property type="protein sequence ID" value="BCJ86200.1"/>
    <property type="molecule type" value="Genomic_DNA"/>
</dbReference>
<feature type="signal peptide" evidence="5">
    <location>
        <begin position="1"/>
        <end position="25"/>
    </location>
</feature>
<protein>
    <recommendedName>
        <fullName evidence="6">NlpC/P60 domain-containing protein</fullName>
    </recommendedName>
</protein>
<proteinExistence type="inferred from homology"/>
<evidence type="ECO:0000256" key="1">
    <source>
        <dbReference type="ARBA" id="ARBA00007074"/>
    </source>
</evidence>
<dbReference type="SUPFAM" id="SSF54001">
    <property type="entry name" value="Cysteine proteinases"/>
    <property type="match status" value="1"/>
</dbReference>
<dbReference type="RefSeq" id="WP_200760224.1">
    <property type="nucleotide sequence ID" value="NZ_AP023366.1"/>
</dbReference>
<feature type="domain" description="NlpC/P60" evidence="6">
    <location>
        <begin position="52"/>
        <end position="179"/>
    </location>
</feature>
<evidence type="ECO:0000256" key="2">
    <source>
        <dbReference type="ARBA" id="ARBA00022670"/>
    </source>
</evidence>
<dbReference type="AlphaFoldDB" id="A0A7I8DCF5"/>
<organism evidence="7 8">
    <name type="scientific">Effusibacillus dendaii</name>
    <dbReference type="NCBI Taxonomy" id="2743772"/>
    <lineage>
        <taxon>Bacteria</taxon>
        <taxon>Bacillati</taxon>
        <taxon>Bacillota</taxon>
        <taxon>Bacilli</taxon>
        <taxon>Bacillales</taxon>
        <taxon>Alicyclobacillaceae</taxon>
        <taxon>Effusibacillus</taxon>
    </lineage>
</organism>
<evidence type="ECO:0000256" key="5">
    <source>
        <dbReference type="SAM" id="SignalP"/>
    </source>
</evidence>
<dbReference type="InterPro" id="IPR038765">
    <property type="entry name" value="Papain-like_cys_pep_sf"/>
</dbReference>
<dbReference type="Gene3D" id="3.90.1720.10">
    <property type="entry name" value="endopeptidase domain like (from Nostoc punctiforme)"/>
    <property type="match status" value="1"/>
</dbReference>
<keyword evidence="5" id="KW-0732">Signal</keyword>
<evidence type="ECO:0000256" key="4">
    <source>
        <dbReference type="ARBA" id="ARBA00022807"/>
    </source>
</evidence>
<evidence type="ECO:0000259" key="6">
    <source>
        <dbReference type="PROSITE" id="PS51935"/>
    </source>
</evidence>
<dbReference type="Pfam" id="PF00877">
    <property type="entry name" value="NLPC_P60"/>
    <property type="match status" value="1"/>
</dbReference>
<comment type="similarity">
    <text evidence="1">Belongs to the peptidase C40 family.</text>
</comment>
<keyword evidence="2" id="KW-0645">Protease</keyword>
<dbReference type="GO" id="GO:0006508">
    <property type="term" value="P:proteolysis"/>
    <property type="evidence" value="ECO:0007669"/>
    <property type="project" value="UniProtKB-KW"/>
</dbReference>
<evidence type="ECO:0000256" key="3">
    <source>
        <dbReference type="ARBA" id="ARBA00022801"/>
    </source>
</evidence>
<evidence type="ECO:0000313" key="7">
    <source>
        <dbReference type="EMBL" id="BCJ86200.1"/>
    </source>
</evidence>
<dbReference type="GO" id="GO:0008234">
    <property type="term" value="F:cysteine-type peptidase activity"/>
    <property type="evidence" value="ECO:0007669"/>
    <property type="project" value="UniProtKB-KW"/>
</dbReference>
<dbReference type="PANTHER" id="PTHR47053">
    <property type="entry name" value="MUREIN DD-ENDOPEPTIDASE MEPH-RELATED"/>
    <property type="match status" value="1"/>
</dbReference>
<evidence type="ECO:0000313" key="8">
    <source>
        <dbReference type="Proteomes" id="UP000593802"/>
    </source>
</evidence>
<keyword evidence="8" id="KW-1185">Reference proteome</keyword>
<gene>
    <name evidence="7" type="ORF">skT53_11850</name>
</gene>
<keyword evidence="4" id="KW-0788">Thiol protease</keyword>